<dbReference type="PANTHER" id="PTHR46581">
    <property type="entry name" value="ARABINOSYLTRANSFERASE RRA3"/>
    <property type="match status" value="1"/>
</dbReference>
<dbReference type="AlphaFoldDB" id="A0AAE0FEF2"/>
<evidence type="ECO:0000313" key="3">
    <source>
        <dbReference type="EMBL" id="KAK3258190.1"/>
    </source>
</evidence>
<dbReference type="Pfam" id="PF03407">
    <property type="entry name" value="Nucleotid_trans"/>
    <property type="match status" value="1"/>
</dbReference>
<comment type="caution">
    <text evidence="3">The sequence shown here is derived from an EMBL/GenBank/DDBJ whole genome shotgun (WGS) entry which is preliminary data.</text>
</comment>
<gene>
    <name evidence="3" type="ORF">CYMTET_32755</name>
</gene>
<dbReference type="PANTHER" id="PTHR46581:SF3">
    <property type="entry name" value="ARABINOSYLTRANSFERASE RRA3"/>
    <property type="match status" value="1"/>
</dbReference>
<proteinExistence type="predicted"/>
<reference evidence="3 4" key="1">
    <citation type="journal article" date="2015" name="Genome Biol. Evol.">
        <title>Comparative Genomics of a Bacterivorous Green Alga Reveals Evolutionary Causalities and Consequences of Phago-Mixotrophic Mode of Nutrition.</title>
        <authorList>
            <person name="Burns J.A."/>
            <person name="Paasch A."/>
            <person name="Narechania A."/>
            <person name="Kim E."/>
        </authorList>
    </citation>
    <scope>NUCLEOTIDE SEQUENCE [LARGE SCALE GENOMIC DNA]</scope>
    <source>
        <strain evidence="3 4">PLY_AMNH</strain>
    </source>
</reference>
<dbReference type="GO" id="GO:0080147">
    <property type="term" value="P:root hair cell development"/>
    <property type="evidence" value="ECO:0007669"/>
    <property type="project" value="InterPro"/>
</dbReference>
<keyword evidence="4" id="KW-1185">Reference proteome</keyword>
<accession>A0AAE0FEF2</accession>
<feature type="compositionally biased region" description="Basic and acidic residues" evidence="1">
    <location>
        <begin position="1"/>
        <end position="13"/>
    </location>
</feature>
<name>A0AAE0FEF2_9CHLO</name>
<evidence type="ECO:0000259" key="2">
    <source>
        <dbReference type="Pfam" id="PF03407"/>
    </source>
</evidence>
<protein>
    <recommendedName>
        <fullName evidence="2">Nucleotide-diphospho-sugar transferase domain-containing protein</fullName>
    </recommendedName>
</protein>
<dbReference type="Proteomes" id="UP001190700">
    <property type="component" value="Unassembled WGS sequence"/>
</dbReference>
<organism evidence="3 4">
    <name type="scientific">Cymbomonas tetramitiformis</name>
    <dbReference type="NCBI Taxonomy" id="36881"/>
    <lineage>
        <taxon>Eukaryota</taxon>
        <taxon>Viridiplantae</taxon>
        <taxon>Chlorophyta</taxon>
        <taxon>Pyramimonadophyceae</taxon>
        <taxon>Pyramimonadales</taxon>
        <taxon>Pyramimonadaceae</taxon>
        <taxon>Cymbomonas</taxon>
    </lineage>
</organism>
<dbReference type="InterPro" id="IPR044290">
    <property type="entry name" value="RRA1/2/3"/>
</dbReference>
<feature type="domain" description="Nucleotide-diphospho-sugar transferase" evidence="2">
    <location>
        <begin position="164"/>
        <end position="292"/>
    </location>
</feature>
<sequence length="294" mass="32231">MPLRGHESWHEVQHPSVSTASHYQDAALSLPALEQKEPAQFDTPPAEAQGELVQPVRAASATVMERGADKYTSWLPENMLRATVVKTKSASCDPAKIAAPENFRRPLNPRPAAYKADCPVHLQELCSFLELVQDDGEVLTLIAQEQTLGLLSESLASFRQKGPNNILILALDDTTASFLESVQCPYLRTSEAGSVEVMKWRLLQDILELGCNALVADVAVAFRENPFVHLTREVDVEAMLFNNKESARTVKGKVVGIDDAAMGWSRYAQTMSAAMVNTGMLYVQATEQGFSLAQ</sequence>
<dbReference type="InterPro" id="IPR005069">
    <property type="entry name" value="Nucl-diP-sugar_transferase"/>
</dbReference>
<feature type="region of interest" description="Disordered" evidence="1">
    <location>
        <begin position="1"/>
        <end position="23"/>
    </location>
</feature>
<feature type="non-terminal residue" evidence="3">
    <location>
        <position position="294"/>
    </location>
</feature>
<dbReference type="EMBL" id="LGRX02019739">
    <property type="protein sequence ID" value="KAK3258190.1"/>
    <property type="molecule type" value="Genomic_DNA"/>
</dbReference>
<dbReference type="GO" id="GO:0016757">
    <property type="term" value="F:glycosyltransferase activity"/>
    <property type="evidence" value="ECO:0007669"/>
    <property type="project" value="InterPro"/>
</dbReference>
<evidence type="ECO:0000256" key="1">
    <source>
        <dbReference type="SAM" id="MobiDB-lite"/>
    </source>
</evidence>
<evidence type="ECO:0000313" key="4">
    <source>
        <dbReference type="Proteomes" id="UP001190700"/>
    </source>
</evidence>